<dbReference type="Gene3D" id="1.20.1510.10">
    <property type="entry name" value="Cation efflux protein transmembrane domain"/>
    <property type="match status" value="1"/>
</dbReference>
<name>A0A9D1MEX0_9FIRM</name>
<evidence type="ECO:0000256" key="4">
    <source>
        <dbReference type="ARBA" id="ARBA00022692"/>
    </source>
</evidence>
<keyword evidence="4 7" id="KW-0812">Transmembrane</keyword>
<dbReference type="EMBL" id="DVMZ01000044">
    <property type="protein sequence ID" value="HIU58758.1"/>
    <property type="molecule type" value="Genomic_DNA"/>
</dbReference>
<dbReference type="InterPro" id="IPR027469">
    <property type="entry name" value="Cation_efflux_TMD_sf"/>
</dbReference>
<evidence type="ECO:0000256" key="3">
    <source>
        <dbReference type="ARBA" id="ARBA00022448"/>
    </source>
</evidence>
<accession>A0A9D1MEX0</accession>
<dbReference type="PANTHER" id="PTHR43840:SF15">
    <property type="entry name" value="MITOCHONDRIAL METAL TRANSPORTER 1-RELATED"/>
    <property type="match status" value="1"/>
</dbReference>
<dbReference type="SUPFAM" id="SSF160240">
    <property type="entry name" value="Cation efflux protein cytoplasmic domain-like"/>
    <property type="match status" value="1"/>
</dbReference>
<dbReference type="Proteomes" id="UP000824081">
    <property type="component" value="Unassembled WGS sequence"/>
</dbReference>
<feature type="domain" description="Cation efflux protein transmembrane" evidence="8">
    <location>
        <begin position="33"/>
        <end position="223"/>
    </location>
</feature>
<comment type="subcellular location">
    <subcellularLocation>
        <location evidence="1">Membrane</location>
        <topology evidence="1">Multi-pass membrane protein</topology>
    </subcellularLocation>
</comment>
<evidence type="ECO:0000256" key="1">
    <source>
        <dbReference type="ARBA" id="ARBA00004141"/>
    </source>
</evidence>
<evidence type="ECO:0000256" key="5">
    <source>
        <dbReference type="ARBA" id="ARBA00022989"/>
    </source>
</evidence>
<evidence type="ECO:0000256" key="7">
    <source>
        <dbReference type="SAM" id="Phobius"/>
    </source>
</evidence>
<reference evidence="10" key="1">
    <citation type="submission" date="2020-10" db="EMBL/GenBank/DDBJ databases">
        <authorList>
            <person name="Gilroy R."/>
        </authorList>
    </citation>
    <scope>NUCLEOTIDE SEQUENCE</scope>
    <source>
        <strain evidence="10">11687</strain>
    </source>
</reference>
<dbReference type="InterPro" id="IPR027470">
    <property type="entry name" value="Cation_efflux_CTD"/>
</dbReference>
<feature type="domain" description="Cation efflux protein cytoplasmic" evidence="9">
    <location>
        <begin position="227"/>
        <end position="303"/>
    </location>
</feature>
<dbReference type="NCBIfam" id="TIGR01297">
    <property type="entry name" value="CDF"/>
    <property type="match status" value="1"/>
</dbReference>
<evidence type="ECO:0000259" key="9">
    <source>
        <dbReference type="Pfam" id="PF16916"/>
    </source>
</evidence>
<evidence type="ECO:0000313" key="10">
    <source>
        <dbReference type="EMBL" id="HIU58758.1"/>
    </source>
</evidence>
<dbReference type="InterPro" id="IPR058533">
    <property type="entry name" value="Cation_efflux_TM"/>
</dbReference>
<dbReference type="AlphaFoldDB" id="A0A9D1MEX0"/>
<dbReference type="InterPro" id="IPR002524">
    <property type="entry name" value="Cation_efflux"/>
</dbReference>
<proteinExistence type="inferred from homology"/>
<comment type="caution">
    <text evidence="10">The sequence shown here is derived from an EMBL/GenBank/DDBJ whole genome shotgun (WGS) entry which is preliminary data.</text>
</comment>
<evidence type="ECO:0000256" key="6">
    <source>
        <dbReference type="ARBA" id="ARBA00023136"/>
    </source>
</evidence>
<dbReference type="Pfam" id="PF16916">
    <property type="entry name" value="ZT_dimer"/>
    <property type="match status" value="1"/>
</dbReference>
<comment type="similarity">
    <text evidence="2">Belongs to the cation diffusion facilitator (CDF) transporter (TC 2.A.4) family.</text>
</comment>
<keyword evidence="3" id="KW-0813">Transport</keyword>
<dbReference type="SUPFAM" id="SSF161111">
    <property type="entry name" value="Cation efflux protein transmembrane domain-like"/>
    <property type="match status" value="1"/>
</dbReference>
<dbReference type="InterPro" id="IPR036837">
    <property type="entry name" value="Cation_efflux_CTD_sf"/>
</dbReference>
<organism evidence="10 11">
    <name type="scientific">Candidatus Scatosoma pullistercoris</name>
    <dbReference type="NCBI Taxonomy" id="2840934"/>
    <lineage>
        <taxon>Bacteria</taxon>
        <taxon>Bacillati</taxon>
        <taxon>Bacillota</taxon>
        <taxon>Clostridia</taxon>
        <taxon>Candidatus Scatosoma</taxon>
    </lineage>
</organism>
<feature type="transmembrane region" description="Helical" evidence="7">
    <location>
        <begin position="127"/>
        <end position="151"/>
    </location>
</feature>
<evidence type="ECO:0000259" key="8">
    <source>
        <dbReference type="Pfam" id="PF01545"/>
    </source>
</evidence>
<gene>
    <name evidence="10" type="ORF">IAC57_01525</name>
</gene>
<sequence>MTKLLIKLFVKDSRNVSDPAVRQRYAMLAGVTGIVLNLLLFAGKLTTGILAASVAVIADAFNNVSDAGSSVITIIGFRLAGKHEDKEHPLGHGRLEYVSAFIVDMLIILVGAELLKSSVEKIISPSLPAVSTATIVLLVAAVLVKLWLFFFYRKIGNLIDSAAVKSTSIDSISDTVATSLVLISTLVARFANVGIDGWAGILVAGFILFTGIKAAKETIDLLLGTPPDPAFIEELKDFVKNYPEVVGVHDLMVHDYGPGRKIISFHAEVPSDSDINYAHDVIDCIERDMHEKFGCIVTIHLDPIVTGNKEVDEMRRLAEETAKEVDSSFTIHDFRMTSGGKHINLIFDLSIPTDCKIPDGEAAQKVAEKISEKNPDCHAVIHPEHPFV</sequence>
<dbReference type="Pfam" id="PF01545">
    <property type="entry name" value="Cation_efflux"/>
    <property type="match status" value="1"/>
</dbReference>
<keyword evidence="5 7" id="KW-1133">Transmembrane helix</keyword>
<feature type="transmembrane region" description="Helical" evidence="7">
    <location>
        <begin position="197"/>
        <end position="215"/>
    </location>
</feature>
<reference evidence="10" key="2">
    <citation type="journal article" date="2021" name="PeerJ">
        <title>Extensive microbial diversity within the chicken gut microbiome revealed by metagenomics and culture.</title>
        <authorList>
            <person name="Gilroy R."/>
            <person name="Ravi A."/>
            <person name="Getino M."/>
            <person name="Pursley I."/>
            <person name="Horton D.L."/>
            <person name="Alikhan N.F."/>
            <person name="Baker D."/>
            <person name="Gharbi K."/>
            <person name="Hall N."/>
            <person name="Watson M."/>
            <person name="Adriaenssens E.M."/>
            <person name="Foster-Nyarko E."/>
            <person name="Jarju S."/>
            <person name="Secka A."/>
            <person name="Antonio M."/>
            <person name="Oren A."/>
            <person name="Chaudhuri R.R."/>
            <person name="La Ragione R."/>
            <person name="Hildebrand F."/>
            <person name="Pallen M.J."/>
        </authorList>
    </citation>
    <scope>NUCLEOTIDE SEQUENCE</scope>
    <source>
        <strain evidence="10">11687</strain>
    </source>
</reference>
<dbReference type="InterPro" id="IPR050291">
    <property type="entry name" value="CDF_Transporter"/>
</dbReference>
<evidence type="ECO:0000256" key="2">
    <source>
        <dbReference type="ARBA" id="ARBA00008114"/>
    </source>
</evidence>
<dbReference type="PANTHER" id="PTHR43840">
    <property type="entry name" value="MITOCHONDRIAL METAL TRANSPORTER 1-RELATED"/>
    <property type="match status" value="1"/>
</dbReference>
<dbReference type="GO" id="GO:0016020">
    <property type="term" value="C:membrane"/>
    <property type="evidence" value="ECO:0007669"/>
    <property type="project" value="UniProtKB-SubCell"/>
</dbReference>
<protein>
    <submittedName>
        <fullName evidence="10">Cation transporter</fullName>
    </submittedName>
</protein>
<keyword evidence="6 7" id="KW-0472">Membrane</keyword>
<dbReference type="GO" id="GO:0008324">
    <property type="term" value="F:monoatomic cation transmembrane transporter activity"/>
    <property type="evidence" value="ECO:0007669"/>
    <property type="project" value="InterPro"/>
</dbReference>
<dbReference type="Gene3D" id="3.30.70.1350">
    <property type="entry name" value="Cation efflux protein, cytoplasmic domain"/>
    <property type="match status" value="1"/>
</dbReference>
<evidence type="ECO:0000313" key="11">
    <source>
        <dbReference type="Proteomes" id="UP000824081"/>
    </source>
</evidence>